<dbReference type="RefSeq" id="WP_209738592.1">
    <property type="nucleotide sequence ID" value="NZ_CP072611.1"/>
</dbReference>
<keyword evidence="5 8" id="KW-0812">Transmembrane</keyword>
<dbReference type="PANTHER" id="PTHR34702:SF1">
    <property type="entry name" value="NA(+)_H(+) ANTIPORTER SUBUNIT F"/>
    <property type="match status" value="1"/>
</dbReference>
<dbReference type="Pfam" id="PF04066">
    <property type="entry name" value="MrpF_PhaF"/>
    <property type="match status" value="1"/>
</dbReference>
<evidence type="ECO:0000313" key="10">
    <source>
        <dbReference type="Proteomes" id="UP001597371"/>
    </source>
</evidence>
<comment type="subcellular location">
    <subcellularLocation>
        <location evidence="1">Cell membrane</location>
        <topology evidence="1">Multi-pass membrane protein</topology>
    </subcellularLocation>
</comment>
<keyword evidence="10" id="KW-1185">Reference proteome</keyword>
<organism evidence="9 10">
    <name type="scientific">Aureimonas populi</name>
    <dbReference type="NCBI Taxonomy" id="1701758"/>
    <lineage>
        <taxon>Bacteria</taxon>
        <taxon>Pseudomonadati</taxon>
        <taxon>Pseudomonadota</taxon>
        <taxon>Alphaproteobacteria</taxon>
        <taxon>Hyphomicrobiales</taxon>
        <taxon>Aurantimonadaceae</taxon>
        <taxon>Aureimonas</taxon>
    </lineage>
</organism>
<feature type="transmembrane region" description="Helical" evidence="8">
    <location>
        <begin position="70"/>
        <end position="92"/>
    </location>
</feature>
<name>A0ABW5CR64_9HYPH</name>
<keyword evidence="6 8" id="KW-1133">Transmembrane helix</keyword>
<keyword evidence="4" id="KW-1003">Cell membrane</keyword>
<comment type="caution">
    <text evidence="9">The sequence shown here is derived from an EMBL/GenBank/DDBJ whole genome shotgun (WGS) entry which is preliminary data.</text>
</comment>
<evidence type="ECO:0000256" key="2">
    <source>
        <dbReference type="ARBA" id="ARBA00009212"/>
    </source>
</evidence>
<gene>
    <name evidence="9" type="ORF">ACFSKQ_16665</name>
</gene>
<evidence type="ECO:0000256" key="8">
    <source>
        <dbReference type="SAM" id="Phobius"/>
    </source>
</evidence>
<evidence type="ECO:0000256" key="1">
    <source>
        <dbReference type="ARBA" id="ARBA00004651"/>
    </source>
</evidence>
<reference evidence="10" key="1">
    <citation type="journal article" date="2019" name="Int. J. Syst. Evol. Microbiol.">
        <title>The Global Catalogue of Microorganisms (GCM) 10K type strain sequencing project: providing services to taxonomists for standard genome sequencing and annotation.</title>
        <authorList>
            <consortium name="The Broad Institute Genomics Platform"/>
            <consortium name="The Broad Institute Genome Sequencing Center for Infectious Disease"/>
            <person name="Wu L."/>
            <person name="Ma J."/>
        </authorList>
    </citation>
    <scope>NUCLEOTIDE SEQUENCE [LARGE SCALE GENOMIC DNA]</scope>
    <source>
        <strain evidence="10">ZS-35-S2</strain>
    </source>
</reference>
<dbReference type="Proteomes" id="UP001597371">
    <property type="component" value="Unassembled WGS sequence"/>
</dbReference>
<comment type="similarity">
    <text evidence="2">Belongs to the CPA3 antiporters (TC 2.A.63) subunit F family.</text>
</comment>
<evidence type="ECO:0000256" key="7">
    <source>
        <dbReference type="ARBA" id="ARBA00023136"/>
    </source>
</evidence>
<evidence type="ECO:0000256" key="3">
    <source>
        <dbReference type="ARBA" id="ARBA00022448"/>
    </source>
</evidence>
<evidence type="ECO:0000256" key="6">
    <source>
        <dbReference type="ARBA" id="ARBA00022989"/>
    </source>
</evidence>
<feature type="transmembrane region" description="Helical" evidence="8">
    <location>
        <begin position="44"/>
        <end position="64"/>
    </location>
</feature>
<dbReference type="InterPro" id="IPR007208">
    <property type="entry name" value="MrpF/PhaF-like"/>
</dbReference>
<proteinExistence type="inferred from homology"/>
<keyword evidence="3" id="KW-0813">Transport</keyword>
<dbReference type="PANTHER" id="PTHR34702">
    <property type="entry name" value="NA(+)/H(+) ANTIPORTER SUBUNIT F1"/>
    <property type="match status" value="1"/>
</dbReference>
<evidence type="ECO:0000256" key="5">
    <source>
        <dbReference type="ARBA" id="ARBA00022692"/>
    </source>
</evidence>
<dbReference type="EMBL" id="JBHUIJ010000024">
    <property type="protein sequence ID" value="MFD2239086.1"/>
    <property type="molecule type" value="Genomic_DNA"/>
</dbReference>
<evidence type="ECO:0000313" key="9">
    <source>
        <dbReference type="EMBL" id="MFD2239086.1"/>
    </source>
</evidence>
<evidence type="ECO:0000256" key="4">
    <source>
        <dbReference type="ARBA" id="ARBA00022475"/>
    </source>
</evidence>
<feature type="transmembrane region" description="Helical" evidence="8">
    <location>
        <begin position="12"/>
        <end position="32"/>
    </location>
</feature>
<accession>A0ABW5CR64</accession>
<protein>
    <submittedName>
        <fullName evidence="9">Monovalent cation/H+ antiporter complex subunit F</fullName>
    </submittedName>
</protein>
<keyword evidence="7 8" id="KW-0472">Membrane</keyword>
<sequence>MIVIETAGGGIFALALNLTAAMLALALLAAIWRLIVGPTGPDRVVALDMVAMLLVVFLLVFAMATATYAYVYAAIALALIAFLSTVAFAHYIERTMDKSDE</sequence>